<dbReference type="Gene3D" id="3.40.190.10">
    <property type="entry name" value="Periplasmic binding protein-like II"/>
    <property type="match status" value="1"/>
</dbReference>
<keyword evidence="3" id="KW-0813">Transport</keyword>
<proteinExistence type="inferred from homology"/>
<keyword evidence="9 16" id="KW-0675">Receptor</keyword>
<dbReference type="InterPro" id="IPR001320">
    <property type="entry name" value="Iontro_rcpt_C"/>
</dbReference>
<name>A0AAV4WGU4_9ARAC</name>
<feature type="transmembrane region" description="Helical" evidence="13">
    <location>
        <begin position="453"/>
        <end position="473"/>
    </location>
</feature>
<reference evidence="16 17" key="1">
    <citation type="submission" date="2021-06" db="EMBL/GenBank/DDBJ databases">
        <title>Caerostris darwini draft genome.</title>
        <authorList>
            <person name="Kono N."/>
            <person name="Arakawa K."/>
        </authorList>
    </citation>
    <scope>NUCLEOTIDE SEQUENCE [LARGE SCALE GENOMIC DNA]</scope>
</reference>
<sequence length="609" mass="70231">MSEEKWNGMSLNSVKELPVTVKTLLKELTKRGIRYSYLVSDSHIDWIVRKLEAIKRGSKELTIIVLADFSDFKMVLDGIYEHRKLNSEMTYVIVNDGWEVTNPEMETPQRVRYSIDLQLLLLKRKIGETFSQDLARITANSEEKKAQKWKIRMGREDTFVASVVWNVVLAAKQIWDREDQESVDRCAYFNGTHDVSFASIVTNKMSEDGILSNYLKYELLRNVPVSPSEEIFRPIAIWYSVHYPNRFSYLEKDIETKLIFNNRLIKLAMPYNPPYTFPTNVDENTVNPAAAMKLFEYLMKRLKFRMEAIVPEDNEWGIQMDGGKWSGAVGMLLERKVDMIPFLGITRGRNRVLDYSEPMMTTSTAILVQKPREPPRTYIFLRPFSSHVWICITLTIPTMSFVLYCVHRESSKFVSDKKSLGKRKGGLFAYRNCFWYMYGAILQQGGVHLPETISARIVVCFWWLFVMVVMATYSGNLIAFLTFPEADWKVKGLEDLATKQSVAVLIQEGTSIHQEIEESPMETLQLIRKRFVEGNNAFLITNLSDVLPQIEEGNAVVADDFYVLSDIIKSEHNKTGKCRLALAPDRFLEIYLAIATRKGSPYLKDIDDM</sequence>
<dbReference type="Gene3D" id="1.10.287.70">
    <property type="match status" value="1"/>
</dbReference>
<organism evidence="16 17">
    <name type="scientific">Caerostris darwini</name>
    <dbReference type="NCBI Taxonomy" id="1538125"/>
    <lineage>
        <taxon>Eukaryota</taxon>
        <taxon>Metazoa</taxon>
        <taxon>Ecdysozoa</taxon>
        <taxon>Arthropoda</taxon>
        <taxon>Chelicerata</taxon>
        <taxon>Arachnida</taxon>
        <taxon>Araneae</taxon>
        <taxon>Araneomorphae</taxon>
        <taxon>Entelegynae</taxon>
        <taxon>Araneoidea</taxon>
        <taxon>Araneidae</taxon>
        <taxon>Caerostris</taxon>
    </lineage>
</organism>
<dbReference type="AlphaFoldDB" id="A0AAV4WGU4"/>
<evidence type="ECO:0000313" key="17">
    <source>
        <dbReference type="Proteomes" id="UP001054837"/>
    </source>
</evidence>
<keyword evidence="7" id="KW-0406">Ion transport</keyword>
<dbReference type="GO" id="GO:0015276">
    <property type="term" value="F:ligand-gated monoatomic ion channel activity"/>
    <property type="evidence" value="ECO:0007669"/>
    <property type="project" value="InterPro"/>
</dbReference>
<evidence type="ECO:0000256" key="10">
    <source>
        <dbReference type="ARBA" id="ARBA00023180"/>
    </source>
</evidence>
<evidence type="ECO:0000256" key="3">
    <source>
        <dbReference type="ARBA" id="ARBA00022448"/>
    </source>
</evidence>
<protein>
    <submittedName>
        <fullName evidence="16">Ionotropic receptor 93a</fullName>
    </submittedName>
</protein>
<evidence type="ECO:0000256" key="2">
    <source>
        <dbReference type="ARBA" id="ARBA00008685"/>
    </source>
</evidence>
<feature type="domain" description="Ionotropic glutamate receptor L-glutamate and glycine-binding" evidence="15">
    <location>
        <begin position="271"/>
        <end position="371"/>
    </location>
</feature>
<keyword evidence="5 13" id="KW-0812">Transmembrane</keyword>
<dbReference type="InterPro" id="IPR019594">
    <property type="entry name" value="Glu/Gly-bd"/>
</dbReference>
<comment type="similarity">
    <text evidence="2">Belongs to the glutamate-gated ion channel (TC 1.A.10.1) family.</text>
</comment>
<keyword evidence="8 13" id="KW-0472">Membrane</keyword>
<gene>
    <name evidence="16" type="primary">Ir93a</name>
    <name evidence="16" type="ORF">CDAR_123841</name>
</gene>
<feature type="transmembrane region" description="Helical" evidence="13">
    <location>
        <begin position="427"/>
        <end position="447"/>
    </location>
</feature>
<dbReference type="GO" id="GO:0005886">
    <property type="term" value="C:plasma membrane"/>
    <property type="evidence" value="ECO:0007669"/>
    <property type="project" value="UniProtKB-SubCell"/>
</dbReference>
<evidence type="ECO:0000256" key="9">
    <source>
        <dbReference type="ARBA" id="ARBA00023170"/>
    </source>
</evidence>
<evidence type="ECO:0000256" key="13">
    <source>
        <dbReference type="SAM" id="Phobius"/>
    </source>
</evidence>
<keyword evidence="4" id="KW-1003">Cell membrane</keyword>
<accession>A0AAV4WGU4</accession>
<feature type="domain" description="Ionotropic glutamate receptor C-terminal" evidence="14">
    <location>
        <begin position="386"/>
        <end position="532"/>
    </location>
</feature>
<dbReference type="InterPro" id="IPR052192">
    <property type="entry name" value="Insect_Ionotropic_Sensory_Rcpt"/>
</dbReference>
<keyword evidence="10" id="KW-0325">Glycoprotein</keyword>
<evidence type="ECO:0000256" key="1">
    <source>
        <dbReference type="ARBA" id="ARBA00004651"/>
    </source>
</evidence>
<evidence type="ECO:0000256" key="11">
    <source>
        <dbReference type="ARBA" id="ARBA00023286"/>
    </source>
</evidence>
<comment type="subcellular location">
    <subcellularLocation>
        <location evidence="1">Cell membrane</location>
        <topology evidence="1">Multi-pass membrane protein</topology>
    </subcellularLocation>
</comment>
<evidence type="ECO:0000256" key="5">
    <source>
        <dbReference type="ARBA" id="ARBA00022692"/>
    </source>
</evidence>
<evidence type="ECO:0000256" key="7">
    <source>
        <dbReference type="ARBA" id="ARBA00023065"/>
    </source>
</evidence>
<evidence type="ECO:0000256" key="6">
    <source>
        <dbReference type="ARBA" id="ARBA00022989"/>
    </source>
</evidence>
<evidence type="ECO:0000256" key="4">
    <source>
        <dbReference type="ARBA" id="ARBA00022475"/>
    </source>
</evidence>
<keyword evidence="11" id="KW-1071">Ligand-gated ion channel</keyword>
<dbReference type="EMBL" id="BPLQ01014687">
    <property type="protein sequence ID" value="GIY82086.1"/>
    <property type="molecule type" value="Genomic_DNA"/>
</dbReference>
<keyword evidence="17" id="KW-1185">Reference proteome</keyword>
<evidence type="ECO:0000256" key="8">
    <source>
        <dbReference type="ARBA" id="ARBA00023136"/>
    </source>
</evidence>
<evidence type="ECO:0000313" key="16">
    <source>
        <dbReference type="EMBL" id="GIY82086.1"/>
    </source>
</evidence>
<dbReference type="Pfam" id="PF10613">
    <property type="entry name" value="Lig_chan-Glu_bd"/>
    <property type="match status" value="1"/>
</dbReference>
<dbReference type="Pfam" id="PF00060">
    <property type="entry name" value="Lig_chan"/>
    <property type="match status" value="1"/>
</dbReference>
<dbReference type="GO" id="GO:0050906">
    <property type="term" value="P:detection of stimulus involved in sensory perception"/>
    <property type="evidence" value="ECO:0007669"/>
    <property type="project" value="UniProtKB-ARBA"/>
</dbReference>
<dbReference type="PANTHER" id="PTHR42643">
    <property type="entry name" value="IONOTROPIC RECEPTOR 20A-RELATED"/>
    <property type="match status" value="1"/>
</dbReference>
<keyword evidence="12" id="KW-0407">Ion channel</keyword>
<dbReference type="FunFam" id="1.10.287.70:FF:000143">
    <property type="entry name" value="Probable glutamate receptor"/>
    <property type="match status" value="1"/>
</dbReference>
<evidence type="ECO:0000256" key="12">
    <source>
        <dbReference type="ARBA" id="ARBA00023303"/>
    </source>
</evidence>
<dbReference type="Proteomes" id="UP001054837">
    <property type="component" value="Unassembled WGS sequence"/>
</dbReference>
<evidence type="ECO:0000259" key="14">
    <source>
        <dbReference type="Pfam" id="PF00060"/>
    </source>
</evidence>
<comment type="caution">
    <text evidence="16">The sequence shown here is derived from an EMBL/GenBank/DDBJ whole genome shotgun (WGS) entry which is preliminary data.</text>
</comment>
<evidence type="ECO:0000259" key="15">
    <source>
        <dbReference type="Pfam" id="PF10613"/>
    </source>
</evidence>
<feature type="transmembrane region" description="Helical" evidence="13">
    <location>
        <begin position="386"/>
        <end position="406"/>
    </location>
</feature>
<dbReference type="SUPFAM" id="SSF53850">
    <property type="entry name" value="Periplasmic binding protein-like II"/>
    <property type="match status" value="1"/>
</dbReference>
<keyword evidence="6 13" id="KW-1133">Transmembrane helix</keyword>
<dbReference type="PANTHER" id="PTHR42643:SF24">
    <property type="entry name" value="IONOTROPIC RECEPTOR 60A"/>
    <property type="match status" value="1"/>
</dbReference>